<reference evidence="1 2" key="1">
    <citation type="journal article" date="2014" name="Genome Biol. Evol.">
        <title>The genome of the myxosporean Thelohanellus kitauei shows adaptations to nutrient acquisition within its fish host.</title>
        <authorList>
            <person name="Yang Y."/>
            <person name="Xiong J."/>
            <person name="Zhou Z."/>
            <person name="Huo F."/>
            <person name="Miao W."/>
            <person name="Ran C."/>
            <person name="Liu Y."/>
            <person name="Zhang J."/>
            <person name="Feng J."/>
            <person name="Wang M."/>
            <person name="Wang M."/>
            <person name="Wang L."/>
            <person name="Yao B."/>
        </authorList>
    </citation>
    <scope>NUCLEOTIDE SEQUENCE [LARGE SCALE GENOMIC DNA]</scope>
    <source>
        <strain evidence="1">Wuqing</strain>
    </source>
</reference>
<dbReference type="AlphaFoldDB" id="A0A0C2M994"/>
<evidence type="ECO:0000313" key="1">
    <source>
        <dbReference type="EMBL" id="KII63560.1"/>
    </source>
</evidence>
<dbReference type="SUPFAM" id="SSF63825">
    <property type="entry name" value="YWTD domain"/>
    <property type="match status" value="1"/>
</dbReference>
<evidence type="ECO:0000313" key="2">
    <source>
        <dbReference type="Proteomes" id="UP000031668"/>
    </source>
</evidence>
<accession>A0A0C2M994</accession>
<gene>
    <name evidence="1" type="ORF">RF11_16368</name>
</gene>
<dbReference type="EMBL" id="JWZT01004658">
    <property type="protein sequence ID" value="KII63560.1"/>
    <property type="molecule type" value="Genomic_DNA"/>
</dbReference>
<keyword evidence="2" id="KW-1185">Reference proteome</keyword>
<dbReference type="Proteomes" id="UP000031668">
    <property type="component" value="Unassembled WGS sequence"/>
</dbReference>
<sequence length="118" mass="14030">MLDYQGNYLPITSYLKYFLPTKSSTNTSVTYDINGKAIYLYANHEIFRFQSKNHNFTFDETSLYRLNFVVVSMIYDYSNSLLFLCDDNYRIFVISLKDNYIKLLYRNVVAFQYHASSL</sequence>
<protein>
    <submittedName>
        <fullName evidence="1">Uncharacterized protein</fullName>
    </submittedName>
</protein>
<organism evidence="1 2">
    <name type="scientific">Thelohanellus kitauei</name>
    <name type="common">Myxosporean</name>
    <dbReference type="NCBI Taxonomy" id="669202"/>
    <lineage>
        <taxon>Eukaryota</taxon>
        <taxon>Metazoa</taxon>
        <taxon>Cnidaria</taxon>
        <taxon>Myxozoa</taxon>
        <taxon>Myxosporea</taxon>
        <taxon>Bivalvulida</taxon>
        <taxon>Platysporina</taxon>
        <taxon>Myxobolidae</taxon>
        <taxon>Thelohanellus</taxon>
    </lineage>
</organism>
<proteinExistence type="predicted"/>
<name>A0A0C2M994_THEKT</name>
<comment type="caution">
    <text evidence="1">The sequence shown here is derived from an EMBL/GenBank/DDBJ whole genome shotgun (WGS) entry which is preliminary data.</text>
</comment>